<dbReference type="Pfam" id="PF21559">
    <property type="entry name" value="Reb1_MybAD"/>
    <property type="match status" value="1"/>
</dbReference>
<evidence type="ECO:0000259" key="6">
    <source>
        <dbReference type="PROSITE" id="PS50090"/>
    </source>
</evidence>
<keyword evidence="3" id="KW-0238">DNA-binding</keyword>
<dbReference type="EMBL" id="JAEUBF010001278">
    <property type="protein sequence ID" value="KAH3671446.1"/>
    <property type="molecule type" value="Genomic_DNA"/>
</dbReference>
<dbReference type="AlphaFoldDB" id="A0A9P8TA23"/>
<evidence type="ECO:0000313" key="8">
    <source>
        <dbReference type="EMBL" id="KAH3671446.1"/>
    </source>
</evidence>
<evidence type="ECO:0000313" key="9">
    <source>
        <dbReference type="Proteomes" id="UP000769528"/>
    </source>
</evidence>
<feature type="compositionally biased region" description="Low complexity" evidence="5">
    <location>
        <begin position="713"/>
        <end position="738"/>
    </location>
</feature>
<dbReference type="SUPFAM" id="SSF46689">
    <property type="entry name" value="Homeodomain-like"/>
    <property type="match status" value="2"/>
</dbReference>
<dbReference type="CDD" id="cd00167">
    <property type="entry name" value="SANT"/>
    <property type="match status" value="2"/>
</dbReference>
<evidence type="ECO:0000259" key="7">
    <source>
        <dbReference type="PROSITE" id="PS51294"/>
    </source>
</evidence>
<feature type="domain" description="HTH myb-type" evidence="7">
    <location>
        <begin position="438"/>
        <end position="487"/>
    </location>
</feature>
<dbReference type="GO" id="GO:0005634">
    <property type="term" value="C:nucleus"/>
    <property type="evidence" value="ECO:0007669"/>
    <property type="project" value="UniProtKB-SubCell"/>
</dbReference>
<comment type="caution">
    <text evidence="8">The sequence shown here is derived from an EMBL/GenBank/DDBJ whole genome shotgun (WGS) entry which is preliminary data.</text>
</comment>
<dbReference type="Proteomes" id="UP000769528">
    <property type="component" value="Unassembled WGS sequence"/>
</dbReference>
<dbReference type="Pfam" id="PF13921">
    <property type="entry name" value="Myb_DNA-bind_6"/>
    <property type="match status" value="1"/>
</dbReference>
<dbReference type="PROSITE" id="PS50090">
    <property type="entry name" value="MYB_LIKE"/>
    <property type="match status" value="2"/>
</dbReference>
<dbReference type="OrthoDB" id="39591at2759"/>
<feature type="region of interest" description="Disordered" evidence="5">
    <location>
        <begin position="219"/>
        <end position="340"/>
    </location>
</feature>
<keyword evidence="4" id="KW-0539">Nucleus</keyword>
<dbReference type="Gene3D" id="1.10.10.60">
    <property type="entry name" value="Homeodomain-like"/>
    <property type="match status" value="2"/>
</dbReference>
<gene>
    <name evidence="8" type="ORF">WICMUC_004627</name>
</gene>
<protein>
    <recommendedName>
        <fullName evidence="10">DNA-binding protein REB1</fullName>
    </recommendedName>
</protein>
<dbReference type="InterPro" id="IPR017930">
    <property type="entry name" value="Myb_dom"/>
</dbReference>
<comment type="subcellular location">
    <subcellularLocation>
        <location evidence="1">Nucleus</location>
    </subcellularLocation>
</comment>
<feature type="compositionally biased region" description="Polar residues" evidence="5">
    <location>
        <begin position="331"/>
        <end position="340"/>
    </location>
</feature>
<sequence>MSNDYHEGAKALLGLKKKDDLKNKLNDHDSNGVEAAVLRYVGGTLDSHNNNNNNGSNNLRNKRKKSFNNEELNEFQHWNAFLETDQLQQHDDSIIGSSTTSIPTVSIPLTNTSKPNKSKKKRRTNTINTNIKTNNGIDGDNESNSLVDQRIDSGIDVDPEIAHLGDHEQLVRAAILDANQLAQEVNIQDYIQNPNDDNNNVDTGKYAQLDVNIIQAAALAAQQHQHQHQQQHPEPEPQQPQQEQQMTEQQQKHQQQPENNIQNNQTQPQTYEVSQPDIISQPIGQKDTNNKGAIHEGNNIKQNKSINDNISATTNSKSNQIDLQPLKARKATSSSSLSNPEINENVSLAENAADKAANLVSNKVQGKMFSKEETDAIDRFIVEFCKINGMTRRQICERVWANERKKDDFWELLNRVLPYRSRASIYKHVRRSYHIFDVRGKWTLEEDATLGRLANEKNGQWKEIGATMGRMPEDCRDRWRNYVKCGNNRASNKWSIEEENKLKQIISEIYNLSGQNSTINWTVVSEKMGGTRSRIQCRYKWNKILKRDATERAQTIDINDRIWLLTKLKESQYLSEGEFDWNAISLSHSKGYWQGEDFKICYEKMKSSVRDFKKKSTKDIIESLLNELMQDANKNNVPIDLPVVLQQFDHLTHHPQQQPPHQQVQQLGQHQQNNVDNLNKKTGLDQDIQTVTNIANAAVINNETTDSSNKISDTATDNTNNINENNNSNGDTNNNVNTGSYELWSK</sequence>
<dbReference type="GO" id="GO:0000976">
    <property type="term" value="F:transcription cis-regulatory region binding"/>
    <property type="evidence" value="ECO:0007669"/>
    <property type="project" value="TreeGrafter"/>
</dbReference>
<feature type="domain" description="Myb-like" evidence="6">
    <location>
        <begin position="486"/>
        <end position="545"/>
    </location>
</feature>
<feature type="compositionally biased region" description="Low complexity" evidence="5">
    <location>
        <begin position="219"/>
        <end position="232"/>
    </location>
</feature>
<feature type="compositionally biased region" description="Polar residues" evidence="5">
    <location>
        <begin position="282"/>
        <end position="291"/>
    </location>
</feature>
<evidence type="ECO:0000256" key="2">
    <source>
        <dbReference type="ARBA" id="ARBA00022737"/>
    </source>
</evidence>
<dbReference type="InterPro" id="IPR001005">
    <property type="entry name" value="SANT/Myb"/>
</dbReference>
<feature type="region of interest" description="Disordered" evidence="5">
    <location>
        <begin position="705"/>
        <end position="746"/>
    </location>
</feature>
<evidence type="ECO:0008006" key="10">
    <source>
        <dbReference type="Google" id="ProtNLM"/>
    </source>
</evidence>
<reference evidence="8" key="1">
    <citation type="journal article" date="2021" name="Open Biol.">
        <title>Shared evolutionary footprints suggest mitochondrial oxidative damage underlies multiple complex I losses in fungi.</title>
        <authorList>
            <person name="Schikora-Tamarit M.A."/>
            <person name="Marcet-Houben M."/>
            <person name="Nosek J."/>
            <person name="Gabaldon T."/>
        </authorList>
    </citation>
    <scope>NUCLEOTIDE SEQUENCE</scope>
    <source>
        <strain evidence="8">CBS6341</strain>
    </source>
</reference>
<organism evidence="8 9">
    <name type="scientific">Wickerhamomyces mucosus</name>
    <dbReference type="NCBI Taxonomy" id="1378264"/>
    <lineage>
        <taxon>Eukaryota</taxon>
        <taxon>Fungi</taxon>
        <taxon>Dikarya</taxon>
        <taxon>Ascomycota</taxon>
        <taxon>Saccharomycotina</taxon>
        <taxon>Saccharomycetes</taxon>
        <taxon>Phaffomycetales</taxon>
        <taxon>Wickerhamomycetaceae</taxon>
        <taxon>Wickerhamomyces</taxon>
    </lineage>
</organism>
<evidence type="ECO:0000256" key="5">
    <source>
        <dbReference type="SAM" id="MobiDB-lite"/>
    </source>
</evidence>
<dbReference type="GO" id="GO:0003700">
    <property type="term" value="F:DNA-binding transcription factor activity"/>
    <property type="evidence" value="ECO:0007669"/>
    <property type="project" value="TreeGrafter"/>
</dbReference>
<accession>A0A9P8TA23</accession>
<dbReference type="SMART" id="SM00717">
    <property type="entry name" value="SANT"/>
    <property type="match status" value="3"/>
</dbReference>
<name>A0A9P8TA23_9ASCO</name>
<keyword evidence="9" id="KW-1185">Reference proteome</keyword>
<feature type="domain" description="Myb-like" evidence="6">
    <location>
        <begin position="439"/>
        <end position="483"/>
    </location>
</feature>
<feature type="compositionally biased region" description="Polar residues" evidence="5">
    <location>
        <begin position="299"/>
        <end position="322"/>
    </location>
</feature>
<dbReference type="PANTHER" id="PTHR46380:SF2">
    <property type="entry name" value="CYCLIN-D-BINDING MYB-LIKE TRANSCRIPTION FACTOR 1"/>
    <property type="match status" value="1"/>
</dbReference>
<proteinExistence type="predicted"/>
<dbReference type="PROSITE" id="PS51294">
    <property type="entry name" value="HTH_MYB"/>
    <property type="match status" value="2"/>
</dbReference>
<feature type="compositionally biased region" description="Low complexity" evidence="5">
    <location>
        <begin position="239"/>
        <end position="270"/>
    </location>
</feature>
<feature type="domain" description="HTH myb-type" evidence="7">
    <location>
        <begin position="493"/>
        <end position="549"/>
    </location>
</feature>
<dbReference type="InterPro" id="IPR049260">
    <property type="entry name" value="REB1_MybAD"/>
</dbReference>
<keyword evidence="2" id="KW-0677">Repeat</keyword>
<dbReference type="PANTHER" id="PTHR46380">
    <property type="entry name" value="CYCLIN-D-BINDING MYB-LIKE TRANSCRIPTION FACTOR 1"/>
    <property type="match status" value="1"/>
</dbReference>
<dbReference type="InterPro" id="IPR009057">
    <property type="entry name" value="Homeodomain-like_sf"/>
</dbReference>
<evidence type="ECO:0000256" key="1">
    <source>
        <dbReference type="ARBA" id="ARBA00004123"/>
    </source>
</evidence>
<evidence type="ECO:0000256" key="3">
    <source>
        <dbReference type="ARBA" id="ARBA00023125"/>
    </source>
</evidence>
<reference evidence="8" key="2">
    <citation type="submission" date="2021-01" db="EMBL/GenBank/DDBJ databases">
        <authorList>
            <person name="Schikora-Tamarit M.A."/>
        </authorList>
    </citation>
    <scope>NUCLEOTIDE SEQUENCE</scope>
    <source>
        <strain evidence="8">CBS6341</strain>
    </source>
</reference>
<evidence type="ECO:0000256" key="4">
    <source>
        <dbReference type="ARBA" id="ARBA00023242"/>
    </source>
</evidence>
<dbReference type="InterPro" id="IPR051651">
    <property type="entry name" value="DMTF1_DNA-bind_reg"/>
</dbReference>